<name>A0AA35LS29_9HYPO</name>
<reference evidence="1" key="1">
    <citation type="submission" date="2023-01" db="EMBL/GenBank/DDBJ databases">
        <authorList>
            <person name="Piombo E."/>
        </authorList>
    </citation>
    <scope>NUCLEOTIDE SEQUENCE</scope>
</reference>
<sequence>MQRLGLSPSALATLSHRCRYLFVKVGEAVPMIDTPIVSRNSLGYLRQDADRKLHGNGEKLSSSDALRAKASPITSRSRRELGMARGEKTSRESAFRRFLFHCTANEESEPVLRLICLCSIFSTAEFTLSTYPVITAERDRRYKNYLEFLAKLFESKLPEYREELNWNYGVLVAPFSANRITGADVYMATLRS</sequence>
<protein>
    <submittedName>
        <fullName evidence="1">Uncharacterized protein</fullName>
    </submittedName>
</protein>
<dbReference type="EMBL" id="CABFNP030000582">
    <property type="protein sequence ID" value="CAI6046138.1"/>
    <property type="molecule type" value="Genomic_DNA"/>
</dbReference>
<evidence type="ECO:0000313" key="2">
    <source>
        <dbReference type="Proteomes" id="UP001160390"/>
    </source>
</evidence>
<evidence type="ECO:0000313" key="1">
    <source>
        <dbReference type="EMBL" id="CAI6046138.1"/>
    </source>
</evidence>
<proteinExistence type="predicted"/>
<keyword evidence="2" id="KW-1185">Reference proteome</keyword>
<organism evidence="1 2">
    <name type="scientific">Clonostachys chloroleuca</name>
    <dbReference type="NCBI Taxonomy" id="1926264"/>
    <lineage>
        <taxon>Eukaryota</taxon>
        <taxon>Fungi</taxon>
        <taxon>Dikarya</taxon>
        <taxon>Ascomycota</taxon>
        <taxon>Pezizomycotina</taxon>
        <taxon>Sordariomycetes</taxon>
        <taxon>Hypocreomycetidae</taxon>
        <taxon>Hypocreales</taxon>
        <taxon>Bionectriaceae</taxon>
        <taxon>Clonostachys</taxon>
    </lineage>
</organism>
<dbReference type="AlphaFoldDB" id="A0AA35LS29"/>
<gene>
    <name evidence="1" type="ORF">CCHLO57077_00012987</name>
</gene>
<dbReference type="Proteomes" id="UP001160390">
    <property type="component" value="Unassembled WGS sequence"/>
</dbReference>
<comment type="caution">
    <text evidence="1">The sequence shown here is derived from an EMBL/GenBank/DDBJ whole genome shotgun (WGS) entry which is preliminary data.</text>
</comment>
<accession>A0AA35LS29</accession>